<reference evidence="1" key="1">
    <citation type="submission" date="2020-10" db="EMBL/GenBank/DDBJ databases">
        <title>High-Quality Genome Resource of Clonostachys rosea strain S41 by Oxford Nanopore Long-Read Sequencing.</title>
        <authorList>
            <person name="Wang H."/>
        </authorList>
    </citation>
    <scope>NUCLEOTIDE SEQUENCE</scope>
    <source>
        <strain evidence="1">S41</strain>
    </source>
</reference>
<accession>A0A8H7NF18</accession>
<comment type="caution">
    <text evidence="1">The sequence shown here is derived from an EMBL/GenBank/DDBJ whole genome shotgun (WGS) entry which is preliminary data.</text>
</comment>
<gene>
    <name evidence="1" type="ORF">IM811_010188</name>
</gene>
<evidence type="ECO:0000313" key="2">
    <source>
        <dbReference type="Proteomes" id="UP000616885"/>
    </source>
</evidence>
<organism evidence="1 2">
    <name type="scientific">Bionectria ochroleuca</name>
    <name type="common">Gliocladium roseum</name>
    <dbReference type="NCBI Taxonomy" id="29856"/>
    <lineage>
        <taxon>Eukaryota</taxon>
        <taxon>Fungi</taxon>
        <taxon>Dikarya</taxon>
        <taxon>Ascomycota</taxon>
        <taxon>Pezizomycotina</taxon>
        <taxon>Sordariomycetes</taxon>
        <taxon>Hypocreomycetidae</taxon>
        <taxon>Hypocreales</taxon>
        <taxon>Bionectriaceae</taxon>
        <taxon>Clonostachys</taxon>
    </lineage>
</organism>
<evidence type="ECO:0000313" key="1">
    <source>
        <dbReference type="EMBL" id="KAF9754747.1"/>
    </source>
</evidence>
<dbReference type="Proteomes" id="UP000616885">
    <property type="component" value="Unassembled WGS sequence"/>
</dbReference>
<protein>
    <submittedName>
        <fullName evidence="1">Uncharacterized protein</fullName>
    </submittedName>
</protein>
<dbReference type="EMBL" id="JADCTT010000003">
    <property type="protein sequence ID" value="KAF9754747.1"/>
    <property type="molecule type" value="Genomic_DNA"/>
</dbReference>
<sequence>MWEGLQQHVCMRLAGWEAHARTHTHTHTKNDPTTLTPCRFTSADSLQFFFCPPAMMCLRGNNKYLMGKQRASIRKRKHKNRNRVCHSGIDRASLSYDDGQQTICTTRVWPYIDNHVTTTPLSRTPSST</sequence>
<name>A0A8H7NF18_BIOOC</name>
<proteinExistence type="predicted"/>
<dbReference type="AlphaFoldDB" id="A0A8H7NF18"/>